<reference evidence="2" key="1">
    <citation type="submission" date="2022-11" db="UniProtKB">
        <authorList>
            <consortium name="WormBaseParasite"/>
        </authorList>
    </citation>
    <scope>IDENTIFICATION</scope>
</reference>
<protein>
    <submittedName>
        <fullName evidence="2">Uncharacterized protein</fullName>
    </submittedName>
</protein>
<proteinExistence type="predicted"/>
<evidence type="ECO:0000313" key="2">
    <source>
        <dbReference type="WBParaSite" id="Gr19_v10_g3813.t1"/>
    </source>
</evidence>
<evidence type="ECO:0000313" key="1">
    <source>
        <dbReference type="Proteomes" id="UP000887572"/>
    </source>
</evidence>
<dbReference type="Proteomes" id="UP000887572">
    <property type="component" value="Unplaced"/>
</dbReference>
<dbReference type="AlphaFoldDB" id="A0A914HSI1"/>
<name>A0A914HSI1_GLORO</name>
<dbReference type="WBParaSite" id="Gr19_v10_g3813.t1">
    <property type="protein sequence ID" value="Gr19_v10_g3813.t1"/>
    <property type="gene ID" value="Gr19_v10_g3813"/>
</dbReference>
<sequence length="293" mass="33749">MQNWSLRQFGRRKQHKYNLRWPSVIIIWGCSAEQDKIACADETKNWMENRQGNALNFLCECKFGEKGKDLENAKFALPLVPTKVPSQQNTTTKNLLICKIGVFGENGYGATKLDNCLQEQHEYCFAASCVMMHNERFNHYNRFNQYNQFNHHLICYMSKMAKDSGNWKYGGRFRVNNPNKGLADKCAGNDGTKGWHGLKIIEESNGTVTFKSSFSNNLNGNLYYSLVSNGLKHLNINITKVNGQFVEEEFLKALRFGAFLRDYDGMAFRIAAMEMLRAIEEKKEKLCKKTVRE</sequence>
<accession>A0A914HSI1</accession>
<organism evidence="1 2">
    <name type="scientific">Globodera rostochiensis</name>
    <name type="common">Golden nematode worm</name>
    <name type="synonym">Heterodera rostochiensis</name>
    <dbReference type="NCBI Taxonomy" id="31243"/>
    <lineage>
        <taxon>Eukaryota</taxon>
        <taxon>Metazoa</taxon>
        <taxon>Ecdysozoa</taxon>
        <taxon>Nematoda</taxon>
        <taxon>Chromadorea</taxon>
        <taxon>Rhabditida</taxon>
        <taxon>Tylenchina</taxon>
        <taxon>Tylenchomorpha</taxon>
        <taxon>Tylenchoidea</taxon>
        <taxon>Heteroderidae</taxon>
        <taxon>Heteroderinae</taxon>
        <taxon>Globodera</taxon>
    </lineage>
</organism>
<keyword evidence="1" id="KW-1185">Reference proteome</keyword>